<evidence type="ECO:0000313" key="4">
    <source>
        <dbReference type="Proteomes" id="UP000019484"/>
    </source>
</evidence>
<feature type="compositionally biased region" description="Polar residues" evidence="2">
    <location>
        <begin position="598"/>
        <end position="614"/>
    </location>
</feature>
<dbReference type="AlphaFoldDB" id="W9YLT9"/>
<dbReference type="GeneID" id="19157125"/>
<feature type="region of interest" description="Disordered" evidence="2">
    <location>
        <begin position="462"/>
        <end position="494"/>
    </location>
</feature>
<feature type="compositionally biased region" description="Low complexity" evidence="2">
    <location>
        <begin position="186"/>
        <end position="197"/>
    </location>
</feature>
<evidence type="ECO:0000256" key="2">
    <source>
        <dbReference type="SAM" id="MobiDB-lite"/>
    </source>
</evidence>
<reference evidence="3 4" key="1">
    <citation type="submission" date="2013-03" db="EMBL/GenBank/DDBJ databases">
        <title>The Genome Sequence of Capronia coronata CBS 617.96.</title>
        <authorList>
            <consortium name="The Broad Institute Genomics Platform"/>
            <person name="Cuomo C."/>
            <person name="de Hoog S."/>
            <person name="Gorbushina A."/>
            <person name="Walker B."/>
            <person name="Young S.K."/>
            <person name="Zeng Q."/>
            <person name="Gargeya S."/>
            <person name="Fitzgerald M."/>
            <person name="Haas B."/>
            <person name="Abouelleil A."/>
            <person name="Allen A.W."/>
            <person name="Alvarado L."/>
            <person name="Arachchi H.M."/>
            <person name="Berlin A.M."/>
            <person name="Chapman S.B."/>
            <person name="Gainer-Dewar J."/>
            <person name="Goldberg J."/>
            <person name="Griggs A."/>
            <person name="Gujja S."/>
            <person name="Hansen M."/>
            <person name="Howarth C."/>
            <person name="Imamovic A."/>
            <person name="Ireland A."/>
            <person name="Larimer J."/>
            <person name="McCowan C."/>
            <person name="Murphy C."/>
            <person name="Pearson M."/>
            <person name="Poon T.W."/>
            <person name="Priest M."/>
            <person name="Roberts A."/>
            <person name="Saif S."/>
            <person name="Shea T."/>
            <person name="Sisk P."/>
            <person name="Sykes S."/>
            <person name="Wortman J."/>
            <person name="Nusbaum C."/>
            <person name="Birren B."/>
        </authorList>
    </citation>
    <scope>NUCLEOTIDE SEQUENCE [LARGE SCALE GENOMIC DNA]</scope>
    <source>
        <strain evidence="3 4">CBS 617.96</strain>
    </source>
</reference>
<dbReference type="EMBL" id="AMWN01000002">
    <property type="protein sequence ID" value="EXJ93832.1"/>
    <property type="molecule type" value="Genomic_DNA"/>
</dbReference>
<feature type="coiled-coil region" evidence="1">
    <location>
        <begin position="67"/>
        <end position="109"/>
    </location>
</feature>
<feature type="region of interest" description="Disordered" evidence="2">
    <location>
        <begin position="1"/>
        <end position="38"/>
    </location>
</feature>
<protein>
    <submittedName>
        <fullName evidence="3">Uncharacterized protein</fullName>
    </submittedName>
</protein>
<feature type="region of interest" description="Disordered" evidence="2">
    <location>
        <begin position="546"/>
        <end position="632"/>
    </location>
</feature>
<dbReference type="Proteomes" id="UP000019484">
    <property type="component" value="Unassembled WGS sequence"/>
</dbReference>
<comment type="caution">
    <text evidence="3">The sequence shown here is derived from an EMBL/GenBank/DDBJ whole genome shotgun (WGS) entry which is preliminary data.</text>
</comment>
<dbReference type="HOGENOM" id="CLU_432756_0_0_1"/>
<feature type="compositionally biased region" description="Polar residues" evidence="2">
    <location>
        <begin position="576"/>
        <end position="588"/>
    </location>
</feature>
<feature type="compositionally biased region" description="Polar residues" evidence="2">
    <location>
        <begin position="122"/>
        <end position="148"/>
    </location>
</feature>
<sequence length="632" mass="70423">MPDDRNNTSADASTPPPLDPFPTYQTPYPRSDKDDDNPFIQFRRFADEQLSSFFQGIPQLFGFSSGKDAWKKDFDELMRRSNELEEGWRKQFEQEMEEMRQEFEKSKAAAWKVVEGGEKSPNDNTPWWTGGNASNSTLNGTASDNAKNSPALYDEDGQPRTELDAYNGVQGSETATEIPVIKSTSRKTSNTSSDSWFSSFGWDGKRREQETGSGNDKISLFDSLSARRQVSRPTTYTLFGARRMNPFDNTDHTIPWLLLSPYSPVYLCNPSQSRLFKVKIQDSAGQSFQISRPRFFERWYTDVDEKMARQIPWADAFEDLLSLQQTGKMVDRDTSTWRTPSDWIHGLVHRGSLGPAWGFDQQGLLIKRSIDTKSLDTQPIPKKQGGWRDGAGQVWEKEDEEAATPKTLPASNSNEETSEDFLDDFVDRAAERLGPFPLFGSILSAADSIVAAVDQATKDFEAMSKSAEPETQAEPESAVTKEAANTSTYSTSSSSAYSYENSVAFSAPEEQTAPSKSLISTLTTTVTRTLADGSVETKRVLKRRFADGTEETNESVEVKNLPSVQRTRAAEVGVDKQTQTLPPTADRSQPQHDGADQGSVQHALAQQSLSPEQQTKGDGKEGTSKRSGWFWT</sequence>
<feature type="region of interest" description="Disordered" evidence="2">
    <location>
        <begin position="116"/>
        <end position="197"/>
    </location>
</feature>
<dbReference type="RefSeq" id="XP_007721326.1">
    <property type="nucleotide sequence ID" value="XM_007723136.1"/>
</dbReference>
<dbReference type="eggNOG" id="ENOG502SEIT">
    <property type="taxonomic scope" value="Eukaryota"/>
</dbReference>
<keyword evidence="1" id="KW-0175">Coiled coil</keyword>
<proteinExistence type="predicted"/>
<feature type="compositionally biased region" description="Basic and acidic residues" evidence="2">
    <location>
        <begin position="615"/>
        <end position="624"/>
    </location>
</feature>
<keyword evidence="4" id="KW-1185">Reference proteome</keyword>
<gene>
    <name evidence="3" type="ORF">A1O1_02225</name>
</gene>
<feature type="region of interest" description="Disordered" evidence="2">
    <location>
        <begin position="397"/>
        <end position="418"/>
    </location>
</feature>
<name>W9YLT9_9EURO</name>
<dbReference type="OrthoDB" id="4586300at2759"/>
<accession>W9YLT9</accession>
<evidence type="ECO:0000313" key="3">
    <source>
        <dbReference type="EMBL" id="EXJ93832.1"/>
    </source>
</evidence>
<feature type="compositionally biased region" description="Low complexity" evidence="2">
    <location>
        <begin position="482"/>
        <end position="494"/>
    </location>
</feature>
<evidence type="ECO:0000256" key="1">
    <source>
        <dbReference type="SAM" id="Coils"/>
    </source>
</evidence>
<organism evidence="3 4">
    <name type="scientific">Capronia coronata CBS 617.96</name>
    <dbReference type="NCBI Taxonomy" id="1182541"/>
    <lineage>
        <taxon>Eukaryota</taxon>
        <taxon>Fungi</taxon>
        <taxon>Dikarya</taxon>
        <taxon>Ascomycota</taxon>
        <taxon>Pezizomycotina</taxon>
        <taxon>Eurotiomycetes</taxon>
        <taxon>Chaetothyriomycetidae</taxon>
        <taxon>Chaetothyriales</taxon>
        <taxon>Herpotrichiellaceae</taxon>
        <taxon>Capronia</taxon>
    </lineage>
</organism>
<dbReference type="STRING" id="1182541.W9YLT9"/>